<dbReference type="OrthoDB" id="3034873at2759"/>
<reference evidence="1" key="2">
    <citation type="journal article" date="2023" name="IMA Fungus">
        <title>Comparative genomic study of the Penicillium genus elucidates a diverse pangenome and 15 lateral gene transfer events.</title>
        <authorList>
            <person name="Petersen C."/>
            <person name="Sorensen T."/>
            <person name="Nielsen M.R."/>
            <person name="Sondergaard T.E."/>
            <person name="Sorensen J.L."/>
            <person name="Fitzpatrick D.A."/>
            <person name="Frisvad J.C."/>
            <person name="Nielsen K.L."/>
        </authorList>
    </citation>
    <scope>NUCLEOTIDE SEQUENCE</scope>
    <source>
        <strain evidence="1">IBT 3081</strain>
    </source>
</reference>
<evidence type="ECO:0000313" key="1">
    <source>
        <dbReference type="EMBL" id="KAJ5355733.1"/>
    </source>
</evidence>
<dbReference type="Proteomes" id="UP001147752">
    <property type="component" value="Unassembled WGS sequence"/>
</dbReference>
<dbReference type="EMBL" id="JAPZBT010000006">
    <property type="protein sequence ID" value="KAJ5355733.1"/>
    <property type="molecule type" value="Genomic_DNA"/>
</dbReference>
<keyword evidence="2" id="KW-1185">Reference proteome</keyword>
<dbReference type="AlphaFoldDB" id="A0A9W9USD5"/>
<gene>
    <name evidence="1" type="ORF">N7517_010342</name>
</gene>
<dbReference type="GeneID" id="81467248"/>
<sequence>MNLGSTKGTSLACLHRTITEPSTESDRTTVLKATFDFILKITTEPDDLIVEIIIIEPPSPKPESSSPPRHYRIFP</sequence>
<protein>
    <submittedName>
        <fullName evidence="1">Uncharacterized protein</fullName>
    </submittedName>
</protein>
<organism evidence="1 2">
    <name type="scientific">Penicillium concentricum</name>
    <dbReference type="NCBI Taxonomy" id="293559"/>
    <lineage>
        <taxon>Eukaryota</taxon>
        <taxon>Fungi</taxon>
        <taxon>Dikarya</taxon>
        <taxon>Ascomycota</taxon>
        <taxon>Pezizomycotina</taxon>
        <taxon>Eurotiomycetes</taxon>
        <taxon>Eurotiomycetidae</taxon>
        <taxon>Eurotiales</taxon>
        <taxon>Aspergillaceae</taxon>
        <taxon>Penicillium</taxon>
    </lineage>
</organism>
<accession>A0A9W9USD5</accession>
<name>A0A9W9USD5_9EURO</name>
<evidence type="ECO:0000313" key="2">
    <source>
        <dbReference type="Proteomes" id="UP001147752"/>
    </source>
</evidence>
<proteinExistence type="predicted"/>
<dbReference type="RefSeq" id="XP_056573880.1">
    <property type="nucleotide sequence ID" value="XM_056728065.1"/>
</dbReference>
<reference evidence="1" key="1">
    <citation type="submission" date="2022-12" db="EMBL/GenBank/DDBJ databases">
        <authorList>
            <person name="Petersen C."/>
        </authorList>
    </citation>
    <scope>NUCLEOTIDE SEQUENCE</scope>
    <source>
        <strain evidence="1">IBT 3081</strain>
    </source>
</reference>
<comment type="caution">
    <text evidence="1">The sequence shown here is derived from an EMBL/GenBank/DDBJ whole genome shotgun (WGS) entry which is preliminary data.</text>
</comment>